<comment type="caution">
    <text evidence="2">The sequence shown here is derived from an EMBL/GenBank/DDBJ whole genome shotgun (WGS) entry which is preliminary data.</text>
</comment>
<evidence type="ECO:0008006" key="4">
    <source>
        <dbReference type="Google" id="ProtNLM"/>
    </source>
</evidence>
<evidence type="ECO:0000256" key="1">
    <source>
        <dbReference type="SAM" id="SignalP"/>
    </source>
</evidence>
<feature type="chain" id="PRO_5047176278" description="Lipoprotein" evidence="1">
    <location>
        <begin position="22"/>
        <end position="187"/>
    </location>
</feature>
<gene>
    <name evidence="2" type="ORF">OF897_03675</name>
</gene>
<keyword evidence="3" id="KW-1185">Reference proteome</keyword>
<reference evidence="2" key="1">
    <citation type="submission" date="2022-10" db="EMBL/GenBank/DDBJ databases">
        <title>Chryseobacterium sp. nov., a novel bacterial species.</title>
        <authorList>
            <person name="Cao Y."/>
        </authorList>
    </citation>
    <scope>NUCLEOTIDE SEQUENCE</scope>
    <source>
        <strain evidence="2">CCTCC AB2015118</strain>
    </source>
</reference>
<dbReference type="PROSITE" id="PS51257">
    <property type="entry name" value="PROKAR_LIPOPROTEIN"/>
    <property type="match status" value="1"/>
</dbReference>
<protein>
    <recommendedName>
        <fullName evidence="4">Lipoprotein</fullName>
    </recommendedName>
</protein>
<dbReference type="RefSeq" id="WP_267264341.1">
    <property type="nucleotide sequence ID" value="NZ_JAOVZW010000003.1"/>
</dbReference>
<organism evidence="2 3">
    <name type="scientific">Chryseobacterium formosus</name>
    <dbReference type="NCBI Taxonomy" id="1537363"/>
    <lineage>
        <taxon>Bacteria</taxon>
        <taxon>Pseudomonadati</taxon>
        <taxon>Bacteroidota</taxon>
        <taxon>Flavobacteriia</taxon>
        <taxon>Flavobacteriales</taxon>
        <taxon>Weeksellaceae</taxon>
        <taxon>Chryseobacterium group</taxon>
        <taxon>Chryseobacterium</taxon>
    </lineage>
</organism>
<feature type="signal peptide" evidence="1">
    <location>
        <begin position="1"/>
        <end position="21"/>
    </location>
</feature>
<accession>A0ABT3XLM0</accession>
<keyword evidence="1" id="KW-0732">Signal</keyword>
<evidence type="ECO:0000313" key="3">
    <source>
        <dbReference type="Proteomes" id="UP001073122"/>
    </source>
</evidence>
<dbReference type="EMBL" id="JAOVZW010000003">
    <property type="protein sequence ID" value="MCX8523019.1"/>
    <property type="molecule type" value="Genomic_DNA"/>
</dbReference>
<sequence>MKKIILLYSTALLLATFSCKSENKETEKPIKNTEQISESKTIEKPIPEKDNQEINWSEYSNLAPIEIKDAHNKDVFKKYGIEFTGNCYACDLAEFKINKKNFDIVSLCEKNDFYRYKDFKYENSGNSLKITTSDAIFIFTKVENEPIYKLTIEGKKPVLKNKRISEYYTPQSLVEKFEEHDCGDFQG</sequence>
<dbReference type="Proteomes" id="UP001073122">
    <property type="component" value="Unassembled WGS sequence"/>
</dbReference>
<proteinExistence type="predicted"/>
<evidence type="ECO:0000313" key="2">
    <source>
        <dbReference type="EMBL" id="MCX8523019.1"/>
    </source>
</evidence>
<name>A0ABT3XLM0_9FLAO</name>